<proteinExistence type="predicted"/>
<gene>
    <name evidence="1" type="ORF">HEQ75_26435</name>
</gene>
<name>A0ABX1EFW9_9PROT</name>
<reference evidence="1 2" key="1">
    <citation type="submission" date="2020-03" db="EMBL/GenBank/DDBJ databases">
        <title>Roseomonas selenitidurans sp. nov. isolated from urban soil.</title>
        <authorList>
            <person name="Liu H."/>
        </authorList>
    </citation>
    <scope>NUCLEOTIDE SEQUENCE [LARGE SCALE GENOMIC DNA]</scope>
    <source>
        <strain evidence="1 2">BU-1</strain>
    </source>
</reference>
<comment type="caution">
    <text evidence="1">The sequence shown here is derived from an EMBL/GenBank/DDBJ whole genome shotgun (WGS) entry which is preliminary data.</text>
</comment>
<organism evidence="1 2">
    <name type="scientific">Falsiroseomonas selenitidurans</name>
    <dbReference type="NCBI Taxonomy" id="2716335"/>
    <lineage>
        <taxon>Bacteria</taxon>
        <taxon>Pseudomonadati</taxon>
        <taxon>Pseudomonadota</taxon>
        <taxon>Alphaproteobacteria</taxon>
        <taxon>Acetobacterales</taxon>
        <taxon>Roseomonadaceae</taxon>
        <taxon>Falsiroseomonas</taxon>
    </lineage>
</organism>
<sequence>MIAATAWRARTPPDAEQLADSLGSLACKAEGAPHVARAILQRLGNPRGTLSPLIAELAARIAGADCAGAHGLSDDERRHLARIAAGRD</sequence>
<dbReference type="Proteomes" id="UP000787635">
    <property type="component" value="Unassembled WGS sequence"/>
</dbReference>
<accession>A0ABX1EFW9</accession>
<evidence type="ECO:0000313" key="2">
    <source>
        <dbReference type="Proteomes" id="UP000787635"/>
    </source>
</evidence>
<keyword evidence="2" id="KW-1185">Reference proteome</keyword>
<evidence type="ECO:0000313" key="1">
    <source>
        <dbReference type="EMBL" id="NKC34417.1"/>
    </source>
</evidence>
<dbReference type="EMBL" id="JAAVNE010000083">
    <property type="protein sequence ID" value="NKC34417.1"/>
    <property type="molecule type" value="Genomic_DNA"/>
</dbReference>
<protein>
    <submittedName>
        <fullName evidence="1">Uncharacterized protein</fullName>
    </submittedName>
</protein>
<dbReference type="RefSeq" id="WP_168035119.1">
    <property type="nucleotide sequence ID" value="NZ_JAAVNE010000083.1"/>
</dbReference>